<sequence length="307" mass="32384">MNADALAELLQMLDARAYDFVVPTPSTCRRMAQRPMSGPASLRDVFGWSRPFDLADLEPVMQDALKRSGVLLEGPEGWRSAVRVSRVHGRLFLHSAFPATASDAVFLGPDSYRFADLIAAELSTSAKVETLLDVGAGAGVGGLVAQRYAPGAKVHLSDVNPKALALARINAAHAGVEAAVHEAAGLDHAPQALDLILANPPYVAGASGRTYKDGGDMHGARLSLDWAIAGMHRLAPGGRFILYTGSAILDGGVDAFQHALAAAVDAAGLDLRYRELDPDIFSGELRREAYVDVERIAAVGAVITRPG</sequence>
<dbReference type="PANTHER" id="PTHR47816:SF4">
    <property type="entry name" value="RIBOSOMAL RNA SMALL SUBUNIT METHYLTRANSFERASE C"/>
    <property type="match status" value="1"/>
</dbReference>
<dbReference type="GO" id="GO:0032259">
    <property type="term" value="P:methylation"/>
    <property type="evidence" value="ECO:0007669"/>
    <property type="project" value="UniProtKB-KW"/>
</dbReference>
<reference evidence="7 10" key="2">
    <citation type="submission" date="2018-01" db="EMBL/GenBank/DDBJ databases">
        <title>Complete genome sequence of Caulobacter flavus RHGG3.</title>
        <authorList>
            <person name="Yang E."/>
        </authorList>
    </citation>
    <scope>NUCLEOTIDE SEQUENCE [LARGE SCALE GENOMIC DNA]</scope>
    <source>
        <strain evidence="7 10">RHGG3</strain>
    </source>
</reference>
<feature type="domain" description="Methyltransferase small" evidence="6">
    <location>
        <begin position="117"/>
        <end position="207"/>
    </location>
</feature>
<evidence type="ECO:0000256" key="1">
    <source>
        <dbReference type="ARBA" id="ARBA00022490"/>
    </source>
</evidence>
<organism evidence="8 9">
    <name type="scientific">Caulobacter flavus</name>
    <dbReference type="NCBI Taxonomy" id="1679497"/>
    <lineage>
        <taxon>Bacteria</taxon>
        <taxon>Pseudomonadati</taxon>
        <taxon>Pseudomonadota</taxon>
        <taxon>Alphaproteobacteria</taxon>
        <taxon>Caulobacterales</taxon>
        <taxon>Caulobacteraceae</taxon>
        <taxon>Caulobacter</taxon>
    </lineage>
</organism>
<dbReference type="EMBL" id="PJRQ01000011">
    <property type="protein sequence ID" value="PLR18372.1"/>
    <property type="molecule type" value="Genomic_DNA"/>
</dbReference>
<dbReference type="InterPro" id="IPR029063">
    <property type="entry name" value="SAM-dependent_MTases_sf"/>
</dbReference>
<keyword evidence="1" id="KW-0963">Cytoplasm</keyword>
<evidence type="ECO:0000259" key="6">
    <source>
        <dbReference type="Pfam" id="PF05175"/>
    </source>
</evidence>
<evidence type="ECO:0000256" key="4">
    <source>
        <dbReference type="ARBA" id="ARBA00022679"/>
    </source>
</evidence>
<name>A0A2N5CX32_9CAUL</name>
<evidence type="ECO:0000313" key="9">
    <source>
        <dbReference type="Proteomes" id="UP000234483"/>
    </source>
</evidence>
<keyword evidence="4 8" id="KW-0808">Transferase</keyword>
<dbReference type="AlphaFoldDB" id="A0A2N5CX32"/>
<dbReference type="Proteomes" id="UP000234483">
    <property type="component" value="Unassembled WGS sequence"/>
</dbReference>
<dbReference type="EMBL" id="CP026100">
    <property type="protein sequence ID" value="AYV47530.1"/>
    <property type="molecule type" value="Genomic_DNA"/>
</dbReference>
<protein>
    <submittedName>
        <fullName evidence="8">Methyltransferase</fullName>
    </submittedName>
</protein>
<accession>A0A2N5CX32</accession>
<gene>
    <name evidence="7" type="ORF">C1707_15400</name>
    <name evidence="8" type="ORF">CFHF_06400</name>
</gene>
<keyword evidence="5" id="KW-0949">S-adenosyl-L-methionine</keyword>
<evidence type="ECO:0000256" key="2">
    <source>
        <dbReference type="ARBA" id="ARBA00022552"/>
    </source>
</evidence>
<dbReference type="SUPFAM" id="SSF53335">
    <property type="entry name" value="S-adenosyl-L-methionine-dependent methyltransferases"/>
    <property type="match status" value="1"/>
</dbReference>
<dbReference type="GO" id="GO:0008170">
    <property type="term" value="F:N-methyltransferase activity"/>
    <property type="evidence" value="ECO:0007669"/>
    <property type="project" value="UniProtKB-ARBA"/>
</dbReference>
<dbReference type="PROSITE" id="PS00092">
    <property type="entry name" value="N6_MTASE"/>
    <property type="match status" value="1"/>
</dbReference>
<evidence type="ECO:0000313" key="10">
    <source>
        <dbReference type="Proteomes" id="UP000281192"/>
    </source>
</evidence>
<proteinExistence type="predicted"/>
<keyword evidence="10" id="KW-1185">Reference proteome</keyword>
<keyword evidence="2" id="KW-0698">rRNA processing</keyword>
<dbReference type="GO" id="GO:0008757">
    <property type="term" value="F:S-adenosylmethionine-dependent methyltransferase activity"/>
    <property type="evidence" value="ECO:0007669"/>
    <property type="project" value="InterPro"/>
</dbReference>
<keyword evidence="3 8" id="KW-0489">Methyltransferase</keyword>
<dbReference type="Pfam" id="PF05175">
    <property type="entry name" value="MTS"/>
    <property type="match status" value="1"/>
</dbReference>
<reference evidence="8 9" key="1">
    <citation type="submission" date="2017-12" db="EMBL/GenBank/DDBJ databases">
        <title>The genome sequence of Caulobacter flavus CGMCC1 15093.</title>
        <authorList>
            <person name="Gao J."/>
            <person name="Mao X."/>
            <person name="Sun J."/>
        </authorList>
    </citation>
    <scope>NUCLEOTIDE SEQUENCE [LARGE SCALE GENOMIC DNA]</scope>
    <source>
        <strain evidence="8 9">CGMCC1 15093</strain>
    </source>
</reference>
<dbReference type="Proteomes" id="UP000281192">
    <property type="component" value="Chromosome"/>
</dbReference>
<dbReference type="GO" id="GO:0006364">
    <property type="term" value="P:rRNA processing"/>
    <property type="evidence" value="ECO:0007669"/>
    <property type="project" value="UniProtKB-KW"/>
</dbReference>
<dbReference type="OrthoDB" id="9800643at2"/>
<dbReference type="InterPro" id="IPR046977">
    <property type="entry name" value="RsmC/RlmG"/>
</dbReference>
<evidence type="ECO:0000313" key="7">
    <source>
        <dbReference type="EMBL" id="AYV47530.1"/>
    </source>
</evidence>
<dbReference type="PANTHER" id="PTHR47816">
    <property type="entry name" value="RIBOSOMAL RNA SMALL SUBUNIT METHYLTRANSFERASE C"/>
    <property type="match status" value="1"/>
</dbReference>
<dbReference type="InterPro" id="IPR007848">
    <property type="entry name" value="Small_mtfrase_dom"/>
</dbReference>
<evidence type="ECO:0000313" key="8">
    <source>
        <dbReference type="EMBL" id="PLR18372.1"/>
    </source>
</evidence>
<dbReference type="Gene3D" id="3.40.50.150">
    <property type="entry name" value="Vaccinia Virus protein VP39"/>
    <property type="match status" value="1"/>
</dbReference>
<dbReference type="RefSeq" id="WP_101712180.1">
    <property type="nucleotide sequence ID" value="NZ_CP026100.1"/>
</dbReference>
<dbReference type="GO" id="GO:0003676">
    <property type="term" value="F:nucleic acid binding"/>
    <property type="evidence" value="ECO:0007669"/>
    <property type="project" value="InterPro"/>
</dbReference>
<evidence type="ECO:0000256" key="5">
    <source>
        <dbReference type="ARBA" id="ARBA00022691"/>
    </source>
</evidence>
<evidence type="ECO:0000256" key="3">
    <source>
        <dbReference type="ARBA" id="ARBA00022603"/>
    </source>
</evidence>
<dbReference type="InterPro" id="IPR002052">
    <property type="entry name" value="DNA_methylase_N6_adenine_CS"/>
</dbReference>
<dbReference type="KEGG" id="cfh:C1707_15400"/>